<dbReference type="Proteomes" id="UP001159363">
    <property type="component" value="Chromosome 6"/>
</dbReference>
<proteinExistence type="predicted"/>
<name>A0ABQ9H3H8_9NEOP</name>
<protein>
    <submittedName>
        <fullName evidence="2">Uncharacterized protein</fullName>
    </submittedName>
</protein>
<sequence length="883" mass="97276">MCSDGLVEELAFCTKTASGVGVGGVGGQGHVPLDNGVGYAWRGGVVVIVESNQFRMRGKEAIHSPPSSVHDRNLEETDMQHISSSEPAKHSTSRHLAAGELTIGGYCSYGPSLTGALEKDNAQDTWEVRDFPLADQGQHALLYFLLDYYDCFPETTVPPGWRFACLRPKIAGMATGDFATPITCLITSMCKALELVCSLYIGNWSHRIPSRFPILLWRNNKEKNVLQDSNRKPRSLKVMTWRHWAIKASPVVATQCRGTEMFTPQLACALYATFPLRFRPQLCTCTPAQLRSPDFDRQSRRLCNDEQSSHVDIRHFVAPGGQNLLTAVYCSHPWAGSARGYRGTQLPHAPLGAPTHARCVAERVRASPPPHHYQQGEQVLPASSKHPGARARPCSALGQAARSAHHVGGTWVRARGAGEMSRVRRAASANSSSTRCGAAVISRHLAEVTSRITSPEVSSTRGVVLFHPLSEAQPRQRLFQSVTIVSNDATSQRVFSGISRFPALAFRRCSIFSSFHPYRLSRPRCLGSSKSFNSFQLNLAMGCKEGLRGFVSAGNENDLEGSRRPSCPFLYSSSAGTEGTAMRRQTSTAWQEHPATNRAFTNHTELSLPPQRRVFLRWEPTGIDCRTARTQATRVSISDTPGSHSRGYVLSPDWMRSGNGDYLYGFSTSQAEKCRSDKADTATRNKCAIASMRRALNWRKCSRHAMRLQAVSASFYRLFTIKEPLLKAVLKIYLYAHCALLCLIHVLWTSSWCEEEEGEGGREKWVASGALRSRSHARYFRALGRREGVGGLTGPPQGLFKGKEEPAIRGIRGTQSSITTRTRVPAGSAATSSTVRCFRTLTSAGRVANTLLLRNPRRKKSRAYKSSNLAGQGMLPNMGSMRR</sequence>
<organism evidence="2 3">
    <name type="scientific">Dryococelus australis</name>
    <dbReference type="NCBI Taxonomy" id="614101"/>
    <lineage>
        <taxon>Eukaryota</taxon>
        <taxon>Metazoa</taxon>
        <taxon>Ecdysozoa</taxon>
        <taxon>Arthropoda</taxon>
        <taxon>Hexapoda</taxon>
        <taxon>Insecta</taxon>
        <taxon>Pterygota</taxon>
        <taxon>Neoptera</taxon>
        <taxon>Polyneoptera</taxon>
        <taxon>Phasmatodea</taxon>
        <taxon>Verophasmatodea</taxon>
        <taxon>Anareolatae</taxon>
        <taxon>Phasmatidae</taxon>
        <taxon>Eurycanthinae</taxon>
        <taxon>Dryococelus</taxon>
    </lineage>
</organism>
<feature type="region of interest" description="Disordered" evidence="1">
    <location>
        <begin position="857"/>
        <end position="883"/>
    </location>
</feature>
<dbReference type="EMBL" id="JARBHB010000007">
    <property type="protein sequence ID" value="KAJ8878736.1"/>
    <property type="molecule type" value="Genomic_DNA"/>
</dbReference>
<reference evidence="2 3" key="1">
    <citation type="submission" date="2023-02" db="EMBL/GenBank/DDBJ databases">
        <title>LHISI_Scaffold_Assembly.</title>
        <authorList>
            <person name="Stuart O.P."/>
            <person name="Cleave R."/>
            <person name="Magrath M.J.L."/>
            <person name="Mikheyev A.S."/>
        </authorList>
    </citation>
    <scope>NUCLEOTIDE SEQUENCE [LARGE SCALE GENOMIC DNA]</scope>
    <source>
        <strain evidence="2">Daus_M_001</strain>
        <tissue evidence="2">Leg muscle</tissue>
    </source>
</reference>
<accession>A0ABQ9H3H8</accession>
<gene>
    <name evidence="2" type="ORF">PR048_019322</name>
</gene>
<comment type="caution">
    <text evidence="2">The sequence shown here is derived from an EMBL/GenBank/DDBJ whole genome shotgun (WGS) entry which is preliminary data.</text>
</comment>
<evidence type="ECO:0000256" key="1">
    <source>
        <dbReference type="SAM" id="MobiDB-lite"/>
    </source>
</evidence>
<keyword evidence="3" id="KW-1185">Reference proteome</keyword>
<evidence type="ECO:0000313" key="2">
    <source>
        <dbReference type="EMBL" id="KAJ8878736.1"/>
    </source>
</evidence>
<evidence type="ECO:0000313" key="3">
    <source>
        <dbReference type="Proteomes" id="UP001159363"/>
    </source>
</evidence>